<dbReference type="EMBL" id="BLKC01000004">
    <property type="protein sequence ID" value="GFF23746.1"/>
    <property type="molecule type" value="Genomic_DNA"/>
</dbReference>
<evidence type="ECO:0000313" key="3">
    <source>
        <dbReference type="Proteomes" id="UP000465221"/>
    </source>
</evidence>
<dbReference type="AlphaFoldDB" id="A0A8H3N037"/>
<proteinExistence type="predicted"/>
<feature type="chain" id="PRO_5034604362" evidence="1">
    <location>
        <begin position="20"/>
        <end position="107"/>
    </location>
</feature>
<keyword evidence="1" id="KW-0732">Signal</keyword>
<name>A0A8H3N037_9EURO</name>
<protein>
    <submittedName>
        <fullName evidence="2">Uncharacterized protein</fullName>
    </submittedName>
</protein>
<sequence>MRFSILIPLFLSVTPFTAADWWLQAFTGENCSGQEVGSWVSPERHDQCENFDSLVPIKSVRGDASGVGGTLQVFNRACSDPFEMYSLRNECSNAGSWGEWKSFRIEY</sequence>
<dbReference type="Proteomes" id="UP000465221">
    <property type="component" value="Unassembled WGS sequence"/>
</dbReference>
<gene>
    <name evidence="2" type="ORF">IFM46972_00784</name>
</gene>
<evidence type="ECO:0000256" key="1">
    <source>
        <dbReference type="SAM" id="SignalP"/>
    </source>
</evidence>
<comment type="caution">
    <text evidence="2">The sequence shown here is derived from an EMBL/GenBank/DDBJ whole genome shotgun (WGS) entry which is preliminary data.</text>
</comment>
<feature type="signal peptide" evidence="1">
    <location>
        <begin position="1"/>
        <end position="19"/>
    </location>
</feature>
<evidence type="ECO:0000313" key="2">
    <source>
        <dbReference type="EMBL" id="GFF23746.1"/>
    </source>
</evidence>
<accession>A0A8H3N037</accession>
<reference evidence="2 3" key="1">
    <citation type="submission" date="2020-01" db="EMBL/GenBank/DDBJ databases">
        <title>Draft genome sequence of Aspergillus udagawae IFM 46972.</title>
        <authorList>
            <person name="Takahashi H."/>
            <person name="Yaguchi T."/>
        </authorList>
    </citation>
    <scope>NUCLEOTIDE SEQUENCE [LARGE SCALE GENOMIC DNA]</scope>
    <source>
        <strain evidence="2 3">IFM 46972</strain>
    </source>
</reference>
<organism evidence="2 3">
    <name type="scientific">Aspergillus udagawae</name>
    <dbReference type="NCBI Taxonomy" id="91492"/>
    <lineage>
        <taxon>Eukaryota</taxon>
        <taxon>Fungi</taxon>
        <taxon>Dikarya</taxon>
        <taxon>Ascomycota</taxon>
        <taxon>Pezizomycotina</taxon>
        <taxon>Eurotiomycetes</taxon>
        <taxon>Eurotiomycetidae</taxon>
        <taxon>Eurotiales</taxon>
        <taxon>Aspergillaceae</taxon>
        <taxon>Aspergillus</taxon>
        <taxon>Aspergillus subgen. Fumigati</taxon>
    </lineage>
</organism>